<keyword evidence="4" id="KW-1185">Reference proteome</keyword>
<feature type="domain" description="Antirepressor protein C-terminal" evidence="1">
    <location>
        <begin position="122"/>
        <end position="232"/>
    </location>
</feature>
<sequence>MNELIATSKNDQGEIILSGRELHEFLEVTTPYTMWFERMSEYGFIDGQDFITKMLESTGGRPKQDHYLKLDMAKELAMIQRTEKGKQARQYFLQLEKMWNSPEMVMKRALEYADKKVLELKSQIALDKPKVLFAEAVEVSKTSILIGELSKLLKQNGIDIGQNRLFQWMRDNGYLIKKKGEMFNLPTQYSMDLGLFEIKKRVVNNPDGSIRTTRTPKVTGKGQIYFINKFLEEQAVS</sequence>
<reference evidence="3 4" key="1">
    <citation type="submission" date="2023-07" db="EMBL/GenBank/DDBJ databases">
        <title>Genomic Encyclopedia of Type Strains, Phase IV (KMG-IV): sequencing the most valuable type-strain genomes for metagenomic binning, comparative biology and taxonomic classification.</title>
        <authorList>
            <person name="Goeker M."/>
        </authorList>
    </citation>
    <scope>NUCLEOTIDE SEQUENCE [LARGE SCALE GENOMIC DNA]</scope>
    <source>
        <strain evidence="3 4">DSM 19598</strain>
    </source>
</reference>
<dbReference type="Proteomes" id="UP001242313">
    <property type="component" value="Unassembled WGS sequence"/>
</dbReference>
<comment type="caution">
    <text evidence="3">The sequence shown here is derived from an EMBL/GenBank/DDBJ whole genome shotgun (WGS) entry which is preliminary data.</text>
</comment>
<dbReference type="InterPro" id="IPR013557">
    <property type="entry name" value="AntA/B_antirep"/>
</dbReference>
<name>A0ABU0FRZ0_9BACI</name>
<organism evidence="3 4">
    <name type="scientific">Mesobacillus stamsii</name>
    <dbReference type="NCBI Taxonomy" id="225347"/>
    <lineage>
        <taxon>Bacteria</taxon>
        <taxon>Bacillati</taxon>
        <taxon>Bacillota</taxon>
        <taxon>Bacilli</taxon>
        <taxon>Bacillales</taxon>
        <taxon>Bacillaceae</taxon>
        <taxon>Mesobacillus</taxon>
    </lineage>
</organism>
<dbReference type="EMBL" id="JAUSUN010000004">
    <property type="protein sequence ID" value="MDQ0412682.1"/>
    <property type="molecule type" value="Genomic_DNA"/>
</dbReference>
<dbReference type="InterPro" id="IPR005039">
    <property type="entry name" value="Ant_C"/>
</dbReference>
<feature type="domain" description="AntA/AntB antirepressor" evidence="2">
    <location>
        <begin position="18"/>
        <end position="82"/>
    </location>
</feature>
<evidence type="ECO:0000259" key="2">
    <source>
        <dbReference type="Pfam" id="PF08346"/>
    </source>
</evidence>
<dbReference type="PANTHER" id="PTHR36180:SF1">
    <property type="entry name" value="ANTA_ANTB ANTIREPRESSOR DOMAIN-CONTAINING PROTEIN"/>
    <property type="match status" value="1"/>
</dbReference>
<evidence type="ECO:0000313" key="3">
    <source>
        <dbReference type="EMBL" id="MDQ0412682.1"/>
    </source>
</evidence>
<accession>A0ABU0FRZ0</accession>
<dbReference type="RefSeq" id="WP_307191272.1">
    <property type="nucleotide sequence ID" value="NZ_JAUSUN010000004.1"/>
</dbReference>
<gene>
    <name evidence="3" type="ORF">J2S25_000862</name>
</gene>
<protein>
    <submittedName>
        <fullName evidence="3">Anti-repressor protein</fullName>
    </submittedName>
</protein>
<dbReference type="Pfam" id="PF03374">
    <property type="entry name" value="ANT"/>
    <property type="match status" value="1"/>
</dbReference>
<dbReference type="PANTHER" id="PTHR36180">
    <property type="entry name" value="DNA-BINDING PROTEIN-RELATED-RELATED"/>
    <property type="match status" value="1"/>
</dbReference>
<dbReference type="Pfam" id="PF08346">
    <property type="entry name" value="AntA"/>
    <property type="match status" value="1"/>
</dbReference>
<proteinExistence type="predicted"/>
<evidence type="ECO:0000313" key="4">
    <source>
        <dbReference type="Proteomes" id="UP001242313"/>
    </source>
</evidence>
<evidence type="ECO:0000259" key="1">
    <source>
        <dbReference type="Pfam" id="PF03374"/>
    </source>
</evidence>